<feature type="transmembrane region" description="Helical" evidence="1">
    <location>
        <begin position="16"/>
        <end position="38"/>
    </location>
</feature>
<dbReference type="SUPFAM" id="SSF56300">
    <property type="entry name" value="Metallo-dependent phosphatases"/>
    <property type="match status" value="1"/>
</dbReference>
<sequence>MNFLARLLNLLKKIPIWIYVFLVLAIVLELVYTIAILKLGKALSYNDGKFLFHSFAVVNMQLLMFLGTIYIYYRFAAAFPVKKRDTLWIALGVVVRIFLVSLLLFAHASSIFYMSPLPSEVSPWAYISMTALAAWIHLILFFIFTDLILLVIYLILKIRGKVTIFGVNGFFMNHRLKQVLIVLALTIAFLAFGLYRTLTPPKVVRETVVTEKMKPGSELKIVLLTDIHIGPSVGKSRVEQIVNDVNQLEPDIVAIAGDLADGYVKDLGEAASPFCSLTPKLGVYFATGNHEYFHGEVDEWFVWLKACNITVLHNENRRLDTGNGNSICIAGVDDYITLKIHHPGHKMNPKQALSGCKKEDLVVLLAHQPNADDMILTDDQINGNLDVILSGHTHNGQFIFFWPLTELGNKYNHGHYHNRPTNTHILVSAGVDFFGPPIRTAGFCEIVELTVKGQQEA</sequence>
<dbReference type="AlphaFoldDB" id="A0AAF3ERS0"/>
<name>A0AAF3ERS0_9BILA</name>
<proteinExistence type="predicted"/>
<accession>A0AAF3ERS0</accession>
<organism evidence="3 4">
    <name type="scientific">Mesorhabditis belari</name>
    <dbReference type="NCBI Taxonomy" id="2138241"/>
    <lineage>
        <taxon>Eukaryota</taxon>
        <taxon>Metazoa</taxon>
        <taxon>Ecdysozoa</taxon>
        <taxon>Nematoda</taxon>
        <taxon>Chromadorea</taxon>
        <taxon>Rhabditida</taxon>
        <taxon>Rhabditina</taxon>
        <taxon>Rhabditomorpha</taxon>
        <taxon>Rhabditoidea</taxon>
        <taxon>Rhabditidae</taxon>
        <taxon>Mesorhabditinae</taxon>
        <taxon>Mesorhabditis</taxon>
    </lineage>
</organism>
<keyword evidence="3" id="KW-1185">Reference proteome</keyword>
<feature type="domain" description="Calcineurin-like phosphoesterase" evidence="2">
    <location>
        <begin position="219"/>
        <end position="395"/>
    </location>
</feature>
<dbReference type="InterPro" id="IPR029052">
    <property type="entry name" value="Metallo-depent_PP-like"/>
</dbReference>
<reference evidence="4" key="1">
    <citation type="submission" date="2024-02" db="UniProtKB">
        <authorList>
            <consortium name="WormBaseParasite"/>
        </authorList>
    </citation>
    <scope>IDENTIFICATION</scope>
</reference>
<evidence type="ECO:0000313" key="3">
    <source>
        <dbReference type="Proteomes" id="UP000887575"/>
    </source>
</evidence>
<dbReference type="GO" id="GO:0016787">
    <property type="term" value="F:hydrolase activity"/>
    <property type="evidence" value="ECO:0007669"/>
    <property type="project" value="InterPro"/>
</dbReference>
<keyword evidence="1" id="KW-0472">Membrane</keyword>
<feature type="transmembrane region" description="Helical" evidence="1">
    <location>
        <begin position="50"/>
        <end position="75"/>
    </location>
</feature>
<feature type="transmembrane region" description="Helical" evidence="1">
    <location>
        <begin position="87"/>
        <end position="114"/>
    </location>
</feature>
<evidence type="ECO:0000256" key="1">
    <source>
        <dbReference type="SAM" id="Phobius"/>
    </source>
</evidence>
<dbReference type="CDD" id="cd07385">
    <property type="entry name" value="MPP_YkuE_C"/>
    <property type="match status" value="1"/>
</dbReference>
<evidence type="ECO:0000313" key="4">
    <source>
        <dbReference type="WBParaSite" id="MBELARI_LOCUS16821"/>
    </source>
</evidence>
<feature type="transmembrane region" description="Helical" evidence="1">
    <location>
        <begin position="176"/>
        <end position="195"/>
    </location>
</feature>
<dbReference type="Gene3D" id="3.60.21.10">
    <property type="match status" value="1"/>
</dbReference>
<feature type="transmembrane region" description="Helical" evidence="1">
    <location>
        <begin position="134"/>
        <end position="156"/>
    </location>
</feature>
<dbReference type="Pfam" id="PF00149">
    <property type="entry name" value="Metallophos"/>
    <property type="match status" value="1"/>
</dbReference>
<keyword evidence="1" id="KW-0812">Transmembrane</keyword>
<dbReference type="InterPro" id="IPR004843">
    <property type="entry name" value="Calcineurin-like_PHP"/>
</dbReference>
<dbReference type="WBParaSite" id="MBELARI_LOCUS16821">
    <property type="protein sequence ID" value="MBELARI_LOCUS16821"/>
    <property type="gene ID" value="MBELARI_LOCUS16821"/>
</dbReference>
<evidence type="ECO:0000259" key="2">
    <source>
        <dbReference type="Pfam" id="PF00149"/>
    </source>
</evidence>
<dbReference type="PANTHER" id="PTHR31302">
    <property type="entry name" value="TRANSMEMBRANE PROTEIN WITH METALLOPHOSPHOESTERASE DOMAIN-RELATED"/>
    <property type="match status" value="1"/>
</dbReference>
<protein>
    <submittedName>
        <fullName evidence="4">Calcineurin-like phosphoesterase domain-containing protein</fullName>
    </submittedName>
</protein>
<keyword evidence="1" id="KW-1133">Transmembrane helix</keyword>
<dbReference type="PANTHER" id="PTHR31302:SF0">
    <property type="entry name" value="TRANSMEMBRANE PROTEIN WITH METALLOPHOSPHOESTERASE DOMAIN"/>
    <property type="match status" value="1"/>
</dbReference>
<dbReference type="InterPro" id="IPR051158">
    <property type="entry name" value="Metallophosphoesterase_sf"/>
</dbReference>
<dbReference type="Proteomes" id="UP000887575">
    <property type="component" value="Unassembled WGS sequence"/>
</dbReference>